<dbReference type="GO" id="GO:0071973">
    <property type="term" value="P:bacterial-type flagellum-dependent cell motility"/>
    <property type="evidence" value="ECO:0007669"/>
    <property type="project" value="InterPro"/>
</dbReference>
<comment type="function">
    <text evidence="1 5">Assembles around the rod to form the L-ring and probably protects the motor/basal body from shearing forces during rotation.</text>
</comment>
<keyword evidence="6" id="KW-0282">Flagellum</keyword>
<protein>
    <recommendedName>
        <fullName evidence="5">Flagellar P-ring protein</fullName>
    </recommendedName>
    <alternativeName>
        <fullName evidence="5">Basal body P-ring protein</fullName>
    </alternativeName>
</protein>
<dbReference type="GO" id="GO:0005198">
    <property type="term" value="F:structural molecule activity"/>
    <property type="evidence" value="ECO:0007669"/>
    <property type="project" value="InterPro"/>
</dbReference>
<evidence type="ECO:0000313" key="7">
    <source>
        <dbReference type="Proteomes" id="UP000196531"/>
    </source>
</evidence>
<dbReference type="AlphaFoldDB" id="A0A1Y5F1E1"/>
<comment type="subunit">
    <text evidence="5">The basal body constitutes a major portion of the flagellar organelle and consists of four rings (L,P,S, and M) mounted on a central rod.</text>
</comment>
<evidence type="ECO:0000256" key="2">
    <source>
        <dbReference type="ARBA" id="ARBA00004117"/>
    </source>
</evidence>
<dbReference type="Proteomes" id="UP000196531">
    <property type="component" value="Unassembled WGS sequence"/>
</dbReference>
<dbReference type="GO" id="GO:0009428">
    <property type="term" value="C:bacterial-type flagellum basal body, distal rod, P ring"/>
    <property type="evidence" value="ECO:0007669"/>
    <property type="project" value="InterPro"/>
</dbReference>
<keyword evidence="4 5" id="KW-0975">Bacterial flagellum</keyword>
<dbReference type="GO" id="GO:0030288">
    <property type="term" value="C:outer membrane-bounded periplasmic space"/>
    <property type="evidence" value="ECO:0007669"/>
    <property type="project" value="InterPro"/>
</dbReference>
<sequence>MKRVVLLLSILLSTNIFGASRLKDLLTLKGVRDNPIIGYGLVIGLNGTGDGGGEITNKSLKRMFQKLGLNPQSEITSKNVAAVIVTAKLPPFARQGQKIDITISSIGDANSLAGGTLLITPLKGGDGEVYAIASGPLSIGGLNKGRVFATTGTIPNGAIVENELQSDFDKKKSLRFALKNPDFTTAARIEKTINQELGGKYAIAKDATTVDLIIPFHYQRKVVQLVAIVENFKVNSDSKTKIVINERTGTIVAGGGVQISPVAISHGDLTIEVKGDGEGKGDKPSSLYFVDKKTTLSDLVKSLNAFGATPEDLISIFKALKSNGALIGDLEFI</sequence>
<evidence type="ECO:0000256" key="4">
    <source>
        <dbReference type="ARBA" id="ARBA00023143"/>
    </source>
</evidence>
<keyword evidence="3" id="KW-0732">Signal</keyword>
<dbReference type="PANTHER" id="PTHR30381">
    <property type="entry name" value="FLAGELLAR P-RING PERIPLASMIC PROTEIN FLGI"/>
    <property type="match status" value="1"/>
</dbReference>
<evidence type="ECO:0000256" key="1">
    <source>
        <dbReference type="ARBA" id="ARBA00002591"/>
    </source>
</evidence>
<name>A0A1Y5F1E1_9BACT</name>
<dbReference type="NCBIfam" id="NF003676">
    <property type="entry name" value="PRK05303.1"/>
    <property type="match status" value="1"/>
</dbReference>
<accession>A0A1Y5F1E1</accession>
<keyword evidence="6" id="KW-0966">Cell projection</keyword>
<keyword evidence="6" id="KW-0969">Cilium</keyword>
<dbReference type="InterPro" id="IPR001782">
    <property type="entry name" value="Flag_FlgI"/>
</dbReference>
<organism evidence="6 7">
    <name type="scientific">Halobacteriovorax marinus</name>
    <dbReference type="NCBI Taxonomy" id="97084"/>
    <lineage>
        <taxon>Bacteria</taxon>
        <taxon>Pseudomonadati</taxon>
        <taxon>Bdellovibrionota</taxon>
        <taxon>Bacteriovoracia</taxon>
        <taxon>Bacteriovoracales</taxon>
        <taxon>Halobacteriovoraceae</taxon>
        <taxon>Halobacteriovorax</taxon>
    </lineage>
</organism>
<comment type="subcellular location">
    <subcellularLocation>
        <location evidence="2 5">Bacterial flagellum basal body</location>
    </subcellularLocation>
</comment>
<dbReference type="EMBL" id="MAAO01000016">
    <property type="protein sequence ID" value="OUR92855.1"/>
    <property type="molecule type" value="Genomic_DNA"/>
</dbReference>
<gene>
    <name evidence="5 6" type="primary">flgI</name>
    <name evidence="6" type="ORF">A9Q84_20290</name>
</gene>
<dbReference type="Pfam" id="PF02119">
    <property type="entry name" value="FlgI"/>
    <property type="match status" value="1"/>
</dbReference>
<dbReference type="PANTHER" id="PTHR30381:SF0">
    <property type="entry name" value="FLAGELLAR P-RING PROTEIN"/>
    <property type="match status" value="1"/>
</dbReference>
<evidence type="ECO:0000256" key="3">
    <source>
        <dbReference type="ARBA" id="ARBA00022729"/>
    </source>
</evidence>
<dbReference type="PRINTS" id="PR01010">
    <property type="entry name" value="FLGPRINGFLGI"/>
</dbReference>
<evidence type="ECO:0000313" key="6">
    <source>
        <dbReference type="EMBL" id="OUR92855.1"/>
    </source>
</evidence>
<reference evidence="7" key="1">
    <citation type="journal article" date="2017" name="Proc. Natl. Acad. Sci. U.S.A.">
        <title>Simulation of Deepwater Horizon oil plume reveals substrate specialization within a complex community of hydrocarbon-degraders.</title>
        <authorList>
            <person name="Hu P."/>
            <person name="Dubinsky E.A."/>
            <person name="Probst A.J."/>
            <person name="Wang J."/>
            <person name="Sieber C.M.K."/>
            <person name="Tom L.M."/>
            <person name="Gardinali P."/>
            <person name="Banfield J.F."/>
            <person name="Atlas R.M."/>
            <person name="Andersen G.L."/>
        </authorList>
    </citation>
    <scope>NUCLEOTIDE SEQUENCE [LARGE SCALE GENOMIC DNA]</scope>
</reference>
<dbReference type="HAMAP" id="MF_00416">
    <property type="entry name" value="FlgI"/>
    <property type="match status" value="1"/>
</dbReference>
<comment type="similarity">
    <text evidence="5">Belongs to the FlgI family.</text>
</comment>
<comment type="caution">
    <text evidence="6">The sequence shown here is derived from an EMBL/GenBank/DDBJ whole genome shotgun (WGS) entry which is preliminary data.</text>
</comment>
<proteinExistence type="inferred from homology"/>
<evidence type="ECO:0000256" key="5">
    <source>
        <dbReference type="HAMAP-Rule" id="MF_00416"/>
    </source>
</evidence>